<accession>A0A6G3ZRI0</accession>
<organism evidence="1">
    <name type="scientific">Paenibacillus sp. SYP-B3998</name>
    <dbReference type="NCBI Taxonomy" id="2678564"/>
    <lineage>
        <taxon>Bacteria</taxon>
        <taxon>Bacillati</taxon>
        <taxon>Bacillota</taxon>
        <taxon>Bacilli</taxon>
        <taxon>Bacillales</taxon>
        <taxon>Paenibacillaceae</taxon>
        <taxon>Paenibacillus</taxon>
    </lineage>
</organism>
<dbReference type="RefSeq" id="WP_163940614.1">
    <property type="nucleotide sequence ID" value="NZ_JAAIKC010000001.1"/>
</dbReference>
<comment type="caution">
    <text evidence="1">The sequence shown here is derived from an EMBL/GenBank/DDBJ whole genome shotgun (WGS) entry which is preliminary data.</text>
</comment>
<reference evidence="1" key="1">
    <citation type="submission" date="2020-02" db="EMBL/GenBank/DDBJ databases">
        <authorList>
            <person name="Shen X.-R."/>
            <person name="Zhang Y.-X."/>
        </authorList>
    </citation>
    <scope>NUCLEOTIDE SEQUENCE</scope>
    <source>
        <strain evidence="1">SYP-B3998</strain>
    </source>
</reference>
<dbReference type="AlphaFoldDB" id="A0A6G3ZRI0"/>
<name>A0A6G3ZRI0_9BACL</name>
<sequence length="159" mass="17842">MRKLLVVEETLTFVQSQTHVTYSFVVSEQSKKLGIDFNYSPKSLDDERLSKEIIQLSLQKYTVANELKSNGPSFEQNWQRFLPLKNLITVSVDDPNGFRGACHRHDPEQSLYLTQELASPGLMPGPIGSGTWSVTLSIHALVTATCNFQLIVWEGVDTV</sequence>
<evidence type="ECO:0000313" key="1">
    <source>
        <dbReference type="EMBL" id="NEW04816.1"/>
    </source>
</evidence>
<dbReference type="EMBL" id="JAAIKC010000001">
    <property type="protein sequence ID" value="NEW04816.1"/>
    <property type="molecule type" value="Genomic_DNA"/>
</dbReference>
<proteinExistence type="predicted"/>
<gene>
    <name evidence="1" type="ORF">GK047_02130</name>
</gene>
<protein>
    <submittedName>
        <fullName evidence="1">Uncharacterized protein</fullName>
    </submittedName>
</protein>